<dbReference type="Pfam" id="PF00605">
    <property type="entry name" value="IRF"/>
    <property type="match status" value="1"/>
</dbReference>
<evidence type="ECO:0000259" key="1">
    <source>
        <dbReference type="PROSITE" id="PS51507"/>
    </source>
</evidence>
<dbReference type="Gene3D" id="1.10.10.10">
    <property type="entry name" value="Winged helix-like DNA-binding domain superfamily/Winged helix DNA-binding domain"/>
    <property type="match status" value="1"/>
</dbReference>
<dbReference type="Gene3D" id="2.60.200.10">
    <property type="match status" value="1"/>
</dbReference>
<gene>
    <name evidence="3" type="primary">irf7</name>
</gene>
<keyword evidence="2" id="KW-1185">Reference proteome</keyword>
<organism evidence="2 3">
    <name type="scientific">Chanos chanos</name>
    <name type="common">Milkfish</name>
    <name type="synonym">Mugil chanos</name>
    <dbReference type="NCBI Taxonomy" id="29144"/>
    <lineage>
        <taxon>Eukaryota</taxon>
        <taxon>Metazoa</taxon>
        <taxon>Chordata</taxon>
        <taxon>Craniata</taxon>
        <taxon>Vertebrata</taxon>
        <taxon>Euteleostomi</taxon>
        <taxon>Actinopterygii</taxon>
        <taxon>Neopterygii</taxon>
        <taxon>Teleostei</taxon>
        <taxon>Ostariophysi</taxon>
        <taxon>Gonorynchiformes</taxon>
        <taxon>Chanidae</taxon>
        <taxon>Chanos</taxon>
    </lineage>
</organism>
<dbReference type="Pfam" id="PF10401">
    <property type="entry name" value="IRF-3"/>
    <property type="match status" value="1"/>
</dbReference>
<name>A0A6J2WQA5_CHACN</name>
<dbReference type="CTD" id="3665"/>
<dbReference type="OrthoDB" id="9836034at2759"/>
<dbReference type="GO" id="GO:0005634">
    <property type="term" value="C:nucleus"/>
    <property type="evidence" value="ECO:0007669"/>
    <property type="project" value="TreeGrafter"/>
</dbReference>
<evidence type="ECO:0000313" key="3">
    <source>
        <dbReference type="RefSeq" id="XP_030645777.1"/>
    </source>
</evidence>
<dbReference type="Proteomes" id="UP000504632">
    <property type="component" value="Chromosome 13"/>
</dbReference>
<protein>
    <submittedName>
        <fullName evidence="3">Interferon regulatory factor 7</fullName>
    </submittedName>
</protein>
<dbReference type="InterPro" id="IPR001346">
    <property type="entry name" value="Interferon_reg_fact_DNA-bd_dom"/>
</dbReference>
<proteinExistence type="predicted"/>
<dbReference type="PANTHER" id="PTHR11949:SF2">
    <property type="entry name" value="INTERFERON REGULATORY FACTOR 7"/>
    <property type="match status" value="1"/>
</dbReference>
<dbReference type="GO" id="GO:0000981">
    <property type="term" value="F:DNA-binding transcription factor activity, RNA polymerase II-specific"/>
    <property type="evidence" value="ECO:0007669"/>
    <property type="project" value="TreeGrafter"/>
</dbReference>
<dbReference type="InterPro" id="IPR019471">
    <property type="entry name" value="Interferon_reg_factor-3"/>
</dbReference>
<dbReference type="InParanoid" id="A0A6J2WQA5"/>
<dbReference type="RefSeq" id="XP_030645777.1">
    <property type="nucleotide sequence ID" value="XM_030789917.1"/>
</dbReference>
<reference evidence="3" key="1">
    <citation type="submission" date="2025-08" db="UniProtKB">
        <authorList>
            <consortium name="RefSeq"/>
        </authorList>
    </citation>
    <scope>IDENTIFICATION</scope>
</reference>
<dbReference type="SUPFAM" id="SSF46785">
    <property type="entry name" value="Winged helix' DNA-binding domain"/>
    <property type="match status" value="1"/>
</dbReference>
<dbReference type="FunFam" id="2.60.200.10:FF:000015">
    <property type="entry name" value="Interferon regulatory factor 7"/>
    <property type="match status" value="1"/>
</dbReference>
<dbReference type="SMART" id="SM00348">
    <property type="entry name" value="IRF"/>
    <property type="match status" value="1"/>
</dbReference>
<dbReference type="AlphaFoldDB" id="A0A6J2WQA5"/>
<dbReference type="FunCoup" id="A0A6J2WQA5">
    <property type="interactions" value="961"/>
</dbReference>
<dbReference type="InterPro" id="IPR036390">
    <property type="entry name" value="WH_DNA-bd_sf"/>
</dbReference>
<dbReference type="InterPro" id="IPR017855">
    <property type="entry name" value="SMAD-like_dom_sf"/>
</dbReference>
<dbReference type="SMART" id="SM01243">
    <property type="entry name" value="IRF-3"/>
    <property type="match status" value="1"/>
</dbReference>
<dbReference type="GO" id="GO:0002376">
    <property type="term" value="P:immune system process"/>
    <property type="evidence" value="ECO:0007669"/>
    <property type="project" value="TreeGrafter"/>
</dbReference>
<dbReference type="PROSITE" id="PS51507">
    <property type="entry name" value="IRF_2"/>
    <property type="match status" value="1"/>
</dbReference>
<dbReference type="GO" id="GO:0000978">
    <property type="term" value="F:RNA polymerase II cis-regulatory region sequence-specific DNA binding"/>
    <property type="evidence" value="ECO:0007669"/>
    <property type="project" value="TreeGrafter"/>
</dbReference>
<feature type="domain" description="IRF tryptophan pentad repeat" evidence="1">
    <location>
        <begin position="1"/>
        <end position="83"/>
    </location>
</feature>
<sequence length="398" mass="45990">MIGPDTFRIPWKHNSRKDCGDGDNKIFMAWAIVSGKIHEYPSDKAKWKTNFRCALGSLKNQFEMIHDHSKDSDDPHKVYRIIRSDFSANESHSTEGPPNQFPHPENICNVTDYQWQNIEDNLHNCMDMLDLNQQHTENQQWSYDVLSNQALAPIPTLSQPGPQNNTPVPVESPYVSVHPATLENVLPQIWDLEVTIYYRKTEMFKATLSNPLVQFHYRCDPLELRGQSVCFPSTHNLKDLKQIYYTNCILNSIQRGLLLEVDQSGIYGFRQDRCNVFASTRDPADIQNPEPWKLQQNFKVQLLSFEKYLKDLRDFKENKRGSPDYTIHLCFGQKLPDEEPLDKKLIVVKVVPLICRELHERAQMEGASSLRNDNISLQISHNSLFDLINSTFGLPTTD</sequence>
<dbReference type="PANTHER" id="PTHR11949">
    <property type="entry name" value="INTERFERON REGULATORY FACTOR"/>
    <property type="match status" value="1"/>
</dbReference>
<dbReference type="InterPro" id="IPR008984">
    <property type="entry name" value="SMAD_FHA_dom_sf"/>
</dbReference>
<evidence type="ECO:0000313" key="2">
    <source>
        <dbReference type="Proteomes" id="UP000504632"/>
    </source>
</evidence>
<accession>A0A6J2WQA5</accession>
<dbReference type="SUPFAM" id="SSF49879">
    <property type="entry name" value="SMAD/FHA domain"/>
    <property type="match status" value="1"/>
</dbReference>
<dbReference type="GeneID" id="115826188"/>
<dbReference type="PRINTS" id="PR00267">
    <property type="entry name" value="INTFRNREGFCT"/>
</dbReference>
<dbReference type="GO" id="GO:0045893">
    <property type="term" value="P:positive regulation of DNA-templated transcription"/>
    <property type="evidence" value="ECO:0007669"/>
    <property type="project" value="UniProtKB-ARBA"/>
</dbReference>
<dbReference type="InterPro" id="IPR036388">
    <property type="entry name" value="WH-like_DNA-bd_sf"/>
</dbReference>